<feature type="compositionally biased region" description="Polar residues" evidence="1">
    <location>
        <begin position="49"/>
        <end position="60"/>
    </location>
</feature>
<dbReference type="Proteomes" id="UP000633365">
    <property type="component" value="Unassembled WGS sequence"/>
</dbReference>
<feature type="region of interest" description="Disordered" evidence="1">
    <location>
        <begin position="82"/>
        <end position="114"/>
    </location>
</feature>
<evidence type="ECO:0000256" key="1">
    <source>
        <dbReference type="SAM" id="MobiDB-lite"/>
    </source>
</evidence>
<evidence type="ECO:0000313" key="4">
    <source>
        <dbReference type="Proteomes" id="UP000633365"/>
    </source>
</evidence>
<comment type="caution">
    <text evidence="3">The sequence shown here is derived from an EMBL/GenBank/DDBJ whole genome shotgun (WGS) entry which is preliminary data.</text>
</comment>
<dbReference type="RefSeq" id="WP_186833430.1">
    <property type="nucleotide sequence ID" value="NZ_JAEQMG010000041.1"/>
</dbReference>
<feature type="chain" id="PRO_5039000003" description="YtxH domain-containing protein" evidence="2">
    <location>
        <begin position="26"/>
        <end position="114"/>
    </location>
</feature>
<accession>A0A934TY88</accession>
<evidence type="ECO:0000256" key="2">
    <source>
        <dbReference type="SAM" id="SignalP"/>
    </source>
</evidence>
<sequence>MKHLLALVCAALLVGVMLCSCTGTANKVKEKASEAVSDIKKDMKDSATENKSMVDTNGTVVPTEPTDGSLMETIEDVVATEWENMKEDGEVNDGDGNVGDRENNDGDGNPAPEN</sequence>
<evidence type="ECO:0008006" key="5">
    <source>
        <dbReference type="Google" id="ProtNLM"/>
    </source>
</evidence>
<dbReference type="PROSITE" id="PS51257">
    <property type="entry name" value="PROKAR_LIPOPROTEIN"/>
    <property type="match status" value="1"/>
</dbReference>
<protein>
    <recommendedName>
        <fullName evidence="5">YtxH domain-containing protein</fullName>
    </recommendedName>
</protein>
<keyword evidence="4" id="KW-1185">Reference proteome</keyword>
<feature type="region of interest" description="Disordered" evidence="1">
    <location>
        <begin position="30"/>
        <end position="67"/>
    </location>
</feature>
<feature type="signal peptide" evidence="2">
    <location>
        <begin position="1"/>
        <end position="25"/>
    </location>
</feature>
<organism evidence="3 4">
    <name type="scientific">Ruminococcus difficilis</name>
    <dbReference type="NCBI Taxonomy" id="2763069"/>
    <lineage>
        <taxon>Bacteria</taxon>
        <taxon>Bacillati</taxon>
        <taxon>Bacillota</taxon>
        <taxon>Clostridia</taxon>
        <taxon>Eubacteriales</taxon>
        <taxon>Oscillospiraceae</taxon>
        <taxon>Ruminococcus</taxon>
    </lineage>
</organism>
<name>A0A934TY88_9FIRM</name>
<evidence type="ECO:0000313" key="3">
    <source>
        <dbReference type="EMBL" id="MBK6087796.1"/>
    </source>
</evidence>
<reference evidence="3" key="1">
    <citation type="submission" date="2021-01" db="EMBL/GenBank/DDBJ databases">
        <title>Genome public.</title>
        <authorList>
            <person name="Liu C."/>
            <person name="Sun Q."/>
        </authorList>
    </citation>
    <scope>NUCLEOTIDE SEQUENCE</scope>
    <source>
        <strain evidence="3">M6</strain>
    </source>
</reference>
<dbReference type="EMBL" id="JAEQMG010000041">
    <property type="protein sequence ID" value="MBK6087796.1"/>
    <property type="molecule type" value="Genomic_DNA"/>
</dbReference>
<keyword evidence="2" id="KW-0732">Signal</keyword>
<feature type="compositionally biased region" description="Basic and acidic residues" evidence="1">
    <location>
        <begin position="30"/>
        <end position="48"/>
    </location>
</feature>
<dbReference type="AlphaFoldDB" id="A0A934TY88"/>
<gene>
    <name evidence="3" type="ORF">JKK62_03855</name>
</gene>
<proteinExistence type="predicted"/>